<dbReference type="EMBL" id="JARBJD010000006">
    <property type="protein sequence ID" value="KAK2963461.1"/>
    <property type="molecule type" value="Genomic_DNA"/>
</dbReference>
<protein>
    <submittedName>
        <fullName evidence="2">Uncharacterized protein</fullName>
    </submittedName>
</protein>
<sequence length="156" mass="17079">MHCRMESTATEQDPVSSSTNIAHLAGTARTAGRQQKRREAVLTSGTQKNQRLCAPREGEGGTEGAVDGAAASDAQGETGEENRRNAENMVDFGSDEKVVSETLPLPKPSLSPAGRSRLLWIWRVCLESIQPGHDIHPHHFDLYLFDVIVVRICSWS</sequence>
<dbReference type="Proteomes" id="UP001281761">
    <property type="component" value="Unassembled WGS sequence"/>
</dbReference>
<evidence type="ECO:0000256" key="1">
    <source>
        <dbReference type="SAM" id="MobiDB-lite"/>
    </source>
</evidence>
<accession>A0ABQ9YI75</accession>
<organism evidence="2 3">
    <name type="scientific">Blattamonas nauphoetae</name>
    <dbReference type="NCBI Taxonomy" id="2049346"/>
    <lineage>
        <taxon>Eukaryota</taxon>
        <taxon>Metamonada</taxon>
        <taxon>Preaxostyla</taxon>
        <taxon>Oxymonadida</taxon>
        <taxon>Blattamonas</taxon>
    </lineage>
</organism>
<gene>
    <name evidence="2" type="ORF">BLNAU_1503</name>
</gene>
<feature type="compositionally biased region" description="Polar residues" evidence="1">
    <location>
        <begin position="7"/>
        <end position="21"/>
    </location>
</feature>
<name>A0ABQ9YI75_9EUKA</name>
<feature type="region of interest" description="Disordered" evidence="1">
    <location>
        <begin position="1"/>
        <end position="87"/>
    </location>
</feature>
<evidence type="ECO:0000313" key="2">
    <source>
        <dbReference type="EMBL" id="KAK2963461.1"/>
    </source>
</evidence>
<keyword evidence="3" id="KW-1185">Reference proteome</keyword>
<proteinExistence type="predicted"/>
<reference evidence="2 3" key="1">
    <citation type="journal article" date="2022" name="bioRxiv">
        <title>Genomics of Preaxostyla Flagellates Illuminates Evolutionary Transitions and the Path Towards Mitochondrial Loss.</title>
        <authorList>
            <person name="Novak L.V.F."/>
            <person name="Treitli S.C."/>
            <person name="Pyrih J."/>
            <person name="Halakuc P."/>
            <person name="Pipaliya S.V."/>
            <person name="Vacek V."/>
            <person name="Brzon O."/>
            <person name="Soukal P."/>
            <person name="Eme L."/>
            <person name="Dacks J.B."/>
            <person name="Karnkowska A."/>
            <person name="Elias M."/>
            <person name="Hampl V."/>
        </authorList>
    </citation>
    <scope>NUCLEOTIDE SEQUENCE [LARGE SCALE GENOMIC DNA]</scope>
    <source>
        <strain evidence="2">NAU3</strain>
        <tissue evidence="2">Gut</tissue>
    </source>
</reference>
<evidence type="ECO:0000313" key="3">
    <source>
        <dbReference type="Proteomes" id="UP001281761"/>
    </source>
</evidence>
<comment type="caution">
    <text evidence="2">The sequence shown here is derived from an EMBL/GenBank/DDBJ whole genome shotgun (WGS) entry which is preliminary data.</text>
</comment>